<organism evidence="2 3">
    <name type="scientific">Ohtaekwangia kribbensis</name>
    <dbReference type="NCBI Taxonomy" id="688913"/>
    <lineage>
        <taxon>Bacteria</taxon>
        <taxon>Pseudomonadati</taxon>
        <taxon>Bacteroidota</taxon>
        <taxon>Cytophagia</taxon>
        <taxon>Cytophagales</taxon>
        <taxon>Fulvivirgaceae</taxon>
        <taxon>Ohtaekwangia</taxon>
    </lineage>
</organism>
<name>A0ABW3JW89_9BACT</name>
<dbReference type="RefSeq" id="WP_377574175.1">
    <property type="nucleotide sequence ID" value="NZ_JBHTKA010000001.1"/>
</dbReference>
<proteinExistence type="predicted"/>
<dbReference type="InterPro" id="IPR036291">
    <property type="entry name" value="NAD(P)-bd_dom_sf"/>
</dbReference>
<protein>
    <submittedName>
        <fullName evidence="2">NAD(P)-dependent oxidoreductase</fullName>
    </submittedName>
</protein>
<dbReference type="InterPro" id="IPR051606">
    <property type="entry name" value="Polyketide_Oxido-like"/>
</dbReference>
<dbReference type="Gene3D" id="3.40.50.720">
    <property type="entry name" value="NAD(P)-binding Rossmann-like Domain"/>
    <property type="match status" value="1"/>
</dbReference>
<dbReference type="InterPro" id="IPR016040">
    <property type="entry name" value="NAD(P)-bd_dom"/>
</dbReference>
<dbReference type="Proteomes" id="UP001597112">
    <property type="component" value="Unassembled WGS sequence"/>
</dbReference>
<comment type="caution">
    <text evidence="2">The sequence shown here is derived from an EMBL/GenBank/DDBJ whole genome shotgun (WGS) entry which is preliminary data.</text>
</comment>
<dbReference type="CDD" id="cd05244">
    <property type="entry name" value="BVR-B_like_SDR_a"/>
    <property type="match status" value="1"/>
</dbReference>
<dbReference type="PANTHER" id="PTHR43355:SF2">
    <property type="entry name" value="FLAVIN REDUCTASE (NADPH)"/>
    <property type="match status" value="1"/>
</dbReference>
<gene>
    <name evidence="2" type="ORF">ACFQ21_02160</name>
</gene>
<dbReference type="PANTHER" id="PTHR43355">
    <property type="entry name" value="FLAVIN REDUCTASE (NADPH)"/>
    <property type="match status" value="1"/>
</dbReference>
<reference evidence="3" key="1">
    <citation type="journal article" date="2019" name="Int. J. Syst. Evol. Microbiol.">
        <title>The Global Catalogue of Microorganisms (GCM) 10K type strain sequencing project: providing services to taxonomists for standard genome sequencing and annotation.</title>
        <authorList>
            <consortium name="The Broad Institute Genomics Platform"/>
            <consortium name="The Broad Institute Genome Sequencing Center for Infectious Disease"/>
            <person name="Wu L."/>
            <person name="Ma J."/>
        </authorList>
    </citation>
    <scope>NUCLEOTIDE SEQUENCE [LARGE SCALE GENOMIC DNA]</scope>
    <source>
        <strain evidence="3">CCUG 58938</strain>
    </source>
</reference>
<evidence type="ECO:0000313" key="3">
    <source>
        <dbReference type="Proteomes" id="UP001597112"/>
    </source>
</evidence>
<accession>A0ABW3JW89</accession>
<keyword evidence="3" id="KW-1185">Reference proteome</keyword>
<dbReference type="EMBL" id="JBHTKA010000001">
    <property type="protein sequence ID" value="MFD0998084.1"/>
    <property type="molecule type" value="Genomic_DNA"/>
</dbReference>
<evidence type="ECO:0000313" key="2">
    <source>
        <dbReference type="EMBL" id="MFD0998084.1"/>
    </source>
</evidence>
<evidence type="ECO:0000259" key="1">
    <source>
        <dbReference type="Pfam" id="PF13460"/>
    </source>
</evidence>
<dbReference type="Pfam" id="PF13460">
    <property type="entry name" value="NAD_binding_10"/>
    <property type="match status" value="1"/>
</dbReference>
<dbReference type="SUPFAM" id="SSF51735">
    <property type="entry name" value="NAD(P)-binding Rossmann-fold domains"/>
    <property type="match status" value="1"/>
</dbReference>
<feature type="domain" description="NAD(P)-binding" evidence="1">
    <location>
        <begin position="7"/>
        <end position="199"/>
    </location>
</feature>
<sequence length="211" mass="23145">MNITVFGGTGATGLLVIEKALQSGHTITAYARTPTKIPIQHKNLRILKGELVEFNKIEEAMKGADVVISILGPTQHTKGLVIAEGIKNIVEVMKKAEVKRLIAIATPSFRDSNDKFQFGFSLSAFMVKNLLRDSYDNIVLAGKYIAESNLDWTIVRIPMLSNKTATGNVNVGYLGDGTINLFSLSRADLADFLLQQINNRKYIHKAPAISN</sequence>